<dbReference type="PANTHER" id="PTHR30086:SF20">
    <property type="entry name" value="ARGININE EXPORTER PROTEIN ARGO-RELATED"/>
    <property type="match status" value="1"/>
</dbReference>
<evidence type="ECO:0000313" key="8">
    <source>
        <dbReference type="Proteomes" id="UP000193307"/>
    </source>
</evidence>
<evidence type="ECO:0000256" key="6">
    <source>
        <dbReference type="SAM" id="Phobius"/>
    </source>
</evidence>
<feature type="transmembrane region" description="Helical" evidence="6">
    <location>
        <begin position="41"/>
        <end position="64"/>
    </location>
</feature>
<feature type="transmembrane region" description="Helical" evidence="6">
    <location>
        <begin position="70"/>
        <end position="89"/>
    </location>
</feature>
<accession>A0A1Y5S4F8</accession>
<feature type="transmembrane region" description="Helical" evidence="6">
    <location>
        <begin position="12"/>
        <end position="34"/>
    </location>
</feature>
<evidence type="ECO:0000256" key="2">
    <source>
        <dbReference type="ARBA" id="ARBA00022475"/>
    </source>
</evidence>
<dbReference type="STRING" id="658057.SAMN04488032_10828"/>
<dbReference type="AlphaFoldDB" id="A0A1Y5S4F8"/>
<dbReference type="Proteomes" id="UP000193307">
    <property type="component" value="Unassembled WGS sequence"/>
</dbReference>
<evidence type="ECO:0000256" key="3">
    <source>
        <dbReference type="ARBA" id="ARBA00022692"/>
    </source>
</evidence>
<keyword evidence="3 6" id="KW-0812">Transmembrane</keyword>
<organism evidence="7 8">
    <name type="scientific">Pacificibacter marinus</name>
    <dbReference type="NCBI Taxonomy" id="658057"/>
    <lineage>
        <taxon>Bacteria</taxon>
        <taxon>Pseudomonadati</taxon>
        <taxon>Pseudomonadota</taxon>
        <taxon>Alphaproteobacteria</taxon>
        <taxon>Rhodobacterales</taxon>
        <taxon>Roseobacteraceae</taxon>
        <taxon>Pacificibacter</taxon>
    </lineage>
</organism>
<evidence type="ECO:0000256" key="5">
    <source>
        <dbReference type="ARBA" id="ARBA00023136"/>
    </source>
</evidence>
<keyword evidence="8" id="KW-1185">Reference proteome</keyword>
<gene>
    <name evidence="7" type="primary">rhtC_1</name>
    <name evidence="7" type="ORF">PAM7971_01280</name>
</gene>
<dbReference type="Pfam" id="PF01810">
    <property type="entry name" value="LysE"/>
    <property type="match status" value="1"/>
</dbReference>
<proteinExistence type="predicted"/>
<dbReference type="RefSeq" id="WP_244515619.1">
    <property type="nucleotide sequence ID" value="NZ_FNZV01000008.1"/>
</dbReference>
<dbReference type="PANTHER" id="PTHR30086">
    <property type="entry name" value="ARGININE EXPORTER PROTEIN ARGO"/>
    <property type="match status" value="1"/>
</dbReference>
<protein>
    <submittedName>
        <fullName evidence="7">Threonine efflux protein</fullName>
    </submittedName>
</protein>
<feature type="transmembrane region" description="Helical" evidence="6">
    <location>
        <begin position="128"/>
        <end position="150"/>
    </location>
</feature>
<dbReference type="InterPro" id="IPR001123">
    <property type="entry name" value="LeuE-type"/>
</dbReference>
<reference evidence="7 8" key="1">
    <citation type="submission" date="2017-03" db="EMBL/GenBank/DDBJ databases">
        <authorList>
            <person name="Afonso C.L."/>
            <person name="Miller P.J."/>
            <person name="Scott M.A."/>
            <person name="Spackman E."/>
            <person name="Goraichik I."/>
            <person name="Dimitrov K.M."/>
            <person name="Suarez D.L."/>
            <person name="Swayne D.E."/>
        </authorList>
    </citation>
    <scope>NUCLEOTIDE SEQUENCE [LARGE SCALE GENOMIC DNA]</scope>
    <source>
        <strain evidence="7 8">CECT 7971</strain>
    </source>
</reference>
<evidence type="ECO:0000256" key="1">
    <source>
        <dbReference type="ARBA" id="ARBA00004651"/>
    </source>
</evidence>
<comment type="subcellular location">
    <subcellularLocation>
        <location evidence="1">Cell membrane</location>
        <topology evidence="1">Multi-pass membrane protein</topology>
    </subcellularLocation>
</comment>
<keyword evidence="4 6" id="KW-1133">Transmembrane helix</keyword>
<evidence type="ECO:0000256" key="4">
    <source>
        <dbReference type="ARBA" id="ARBA00022989"/>
    </source>
</evidence>
<sequence>MISVAELWPILLGWAIAVASPGPAILAIVGAAMGGGRTKGLAVAFGVWNGSIIWATVAGLGLGAAMVAHVWMFEVLRYAGAGYLLYLAFKSARGALHGGQPNVIARSETHRRAWLRGFTIHVMNPKAALFWGSLFAVVVPASATPIAMLQVGASCLMVSMFVMAVMAFVFSASVISKGYLRMHRVFDGAFAALFGYAALKVVTSKLV</sequence>
<feature type="transmembrane region" description="Helical" evidence="6">
    <location>
        <begin position="156"/>
        <end position="175"/>
    </location>
</feature>
<keyword evidence="2" id="KW-1003">Cell membrane</keyword>
<dbReference type="EMBL" id="FWFW01000003">
    <property type="protein sequence ID" value="SLN32363.1"/>
    <property type="molecule type" value="Genomic_DNA"/>
</dbReference>
<name>A0A1Y5S4F8_9RHOB</name>
<keyword evidence="5 6" id="KW-0472">Membrane</keyword>
<evidence type="ECO:0000313" key="7">
    <source>
        <dbReference type="EMBL" id="SLN32363.1"/>
    </source>
</evidence>
<dbReference type="GO" id="GO:0005886">
    <property type="term" value="C:plasma membrane"/>
    <property type="evidence" value="ECO:0007669"/>
    <property type="project" value="UniProtKB-SubCell"/>
</dbReference>
<dbReference type="GO" id="GO:0015171">
    <property type="term" value="F:amino acid transmembrane transporter activity"/>
    <property type="evidence" value="ECO:0007669"/>
    <property type="project" value="TreeGrafter"/>
</dbReference>